<proteinExistence type="predicted"/>
<dbReference type="AlphaFoldDB" id="A0A6M0SHJ5"/>
<dbReference type="Proteomes" id="UP000473574">
    <property type="component" value="Unassembled WGS sequence"/>
</dbReference>
<gene>
    <name evidence="1" type="ORF">D0962_34485</name>
</gene>
<dbReference type="EMBL" id="QZCE01000002">
    <property type="protein sequence ID" value="NEZ67806.1"/>
    <property type="molecule type" value="Genomic_DNA"/>
</dbReference>
<reference evidence="1 2" key="1">
    <citation type="journal article" date="2020" name="Microb. Ecol.">
        <title>Ecogenomics of the Marine Benthic Filamentous Cyanobacterium Adonisia.</title>
        <authorList>
            <person name="Walter J.M."/>
            <person name="Coutinho F.H."/>
            <person name="Leomil L."/>
            <person name="Hargreaves P.I."/>
            <person name="Campeao M.E."/>
            <person name="Vieira V.V."/>
            <person name="Silva B.S."/>
            <person name="Fistarol G.O."/>
            <person name="Salomon P.S."/>
            <person name="Sawabe T."/>
            <person name="Mino S."/>
            <person name="Hosokawa M."/>
            <person name="Miyashita H."/>
            <person name="Maruyama F."/>
            <person name="van Verk M.C."/>
            <person name="Dutilh B.E."/>
            <person name="Thompson C.C."/>
            <person name="Thompson F.L."/>
        </authorList>
    </citation>
    <scope>NUCLEOTIDE SEQUENCE [LARGE SCALE GENOMIC DNA]</scope>
    <source>
        <strain evidence="1 2">CCMR0082</strain>
    </source>
</reference>
<evidence type="ECO:0000313" key="2">
    <source>
        <dbReference type="Proteomes" id="UP000473574"/>
    </source>
</evidence>
<organism evidence="1 2">
    <name type="scientific">Adonisia turfae CCMR0082</name>
    <dbReference type="NCBI Taxonomy" id="2304604"/>
    <lineage>
        <taxon>Bacteria</taxon>
        <taxon>Bacillati</taxon>
        <taxon>Cyanobacteriota</taxon>
        <taxon>Adonisia</taxon>
        <taxon>Adonisia turfae</taxon>
    </lineage>
</organism>
<name>A0A6M0SHJ5_9CYAN</name>
<protein>
    <submittedName>
        <fullName evidence="1">Uncharacterized protein</fullName>
    </submittedName>
</protein>
<comment type="caution">
    <text evidence="1">The sequence shown here is derived from an EMBL/GenBank/DDBJ whole genome shotgun (WGS) entry which is preliminary data.</text>
</comment>
<sequence>MSLSQYSSLIRLAAAFGWSDIQIKKELADIGVDVTPQAIGKFRRATGIVKRSKAEAISFWFCDEIITARQSGRRLKELADEWGVSHQVMSKVFDLLELPGDERCSVELLINVYPDDLSYLKAEEYSLRQIQGWLQAKKELSCALETIRKAMEQIVLKTMDDWPETKALANLLKRRPEQEKKLIVVVIKRFLESLKI</sequence>
<accession>A0A6M0SHJ5</accession>
<evidence type="ECO:0000313" key="1">
    <source>
        <dbReference type="EMBL" id="NEZ67806.1"/>
    </source>
</evidence>